<evidence type="ECO:0000259" key="1">
    <source>
        <dbReference type="Pfam" id="PF01636"/>
    </source>
</evidence>
<dbReference type="AlphaFoldDB" id="A0A229URS8"/>
<keyword evidence="3" id="KW-1185">Reference proteome</keyword>
<dbReference type="InterPro" id="IPR011009">
    <property type="entry name" value="Kinase-like_dom_sf"/>
</dbReference>
<dbReference type="EMBL" id="NMQW01000020">
    <property type="protein sequence ID" value="OXM85619.1"/>
    <property type="molecule type" value="Genomic_DNA"/>
</dbReference>
<dbReference type="Proteomes" id="UP000215509">
    <property type="component" value="Unassembled WGS sequence"/>
</dbReference>
<protein>
    <submittedName>
        <fullName evidence="2">Aminoglycoside phosphotransferase</fullName>
    </submittedName>
</protein>
<name>A0A229URS8_9BACL</name>
<keyword evidence="2" id="KW-0808">Transferase</keyword>
<comment type="caution">
    <text evidence="2">The sequence shown here is derived from an EMBL/GenBank/DDBJ whole genome shotgun (WGS) entry which is preliminary data.</text>
</comment>
<dbReference type="RefSeq" id="WP_094015610.1">
    <property type="nucleotide sequence ID" value="NZ_NMQW01000020.1"/>
</dbReference>
<evidence type="ECO:0000313" key="3">
    <source>
        <dbReference type="Proteomes" id="UP000215509"/>
    </source>
</evidence>
<sequence>MKEDWERAEPPASLSVEEVNALVRPVFGGRNVTAAYRIGTGLSNSNYKLEVEGYQEPYVLRLYREEEGIAEKEQAISLQLSGSLPVPRMLHMDWSRASYVSPWAVMEWKEGVLLRDVLQSRKQPLIASAADSVGRVLAQIHEHTFAAAGFLGKSLEVTQPFIMDNTRFLAFIEDCLLVRGASVWLGEELASSVWAFCQTYAPILSAQEDVPVLVHSDFNGLNILVTETPECKVSAVLDWEFAFAGSRLVDIGNMLRYEEEGSFVETRLIRAYEQQYGQPLPPHWRLRMKLEDLVALCDMLSRSTKSMPNRIQDLKRLIAKTLERFSGYAF</sequence>
<evidence type="ECO:0000313" key="2">
    <source>
        <dbReference type="EMBL" id="OXM85619.1"/>
    </source>
</evidence>
<feature type="domain" description="Aminoglycoside phosphotransferase" evidence="1">
    <location>
        <begin position="37"/>
        <end position="276"/>
    </location>
</feature>
<organism evidence="2 3">
    <name type="scientific">Paenibacillus rigui</name>
    <dbReference type="NCBI Taxonomy" id="554312"/>
    <lineage>
        <taxon>Bacteria</taxon>
        <taxon>Bacillati</taxon>
        <taxon>Bacillota</taxon>
        <taxon>Bacilli</taxon>
        <taxon>Bacillales</taxon>
        <taxon>Paenibacillaceae</taxon>
        <taxon>Paenibacillus</taxon>
    </lineage>
</organism>
<gene>
    <name evidence="2" type="ORF">CF651_14635</name>
</gene>
<dbReference type="Gene3D" id="3.90.1200.10">
    <property type="match status" value="1"/>
</dbReference>
<dbReference type="SUPFAM" id="SSF56112">
    <property type="entry name" value="Protein kinase-like (PK-like)"/>
    <property type="match status" value="1"/>
</dbReference>
<proteinExistence type="predicted"/>
<dbReference type="InterPro" id="IPR051678">
    <property type="entry name" value="AGP_Transferase"/>
</dbReference>
<accession>A0A229URS8</accession>
<dbReference type="PANTHER" id="PTHR21310">
    <property type="entry name" value="AMINOGLYCOSIDE PHOSPHOTRANSFERASE-RELATED-RELATED"/>
    <property type="match status" value="1"/>
</dbReference>
<dbReference type="OrthoDB" id="9800774at2"/>
<dbReference type="Pfam" id="PF01636">
    <property type="entry name" value="APH"/>
    <property type="match status" value="1"/>
</dbReference>
<reference evidence="2 3" key="1">
    <citation type="submission" date="2017-07" db="EMBL/GenBank/DDBJ databases">
        <title>Genome sequencing and assembly of Paenibacillus rigui.</title>
        <authorList>
            <person name="Mayilraj S."/>
        </authorList>
    </citation>
    <scope>NUCLEOTIDE SEQUENCE [LARGE SCALE GENOMIC DNA]</scope>
    <source>
        <strain evidence="2 3">JCM 16352</strain>
    </source>
</reference>
<dbReference type="InterPro" id="IPR002575">
    <property type="entry name" value="Aminoglycoside_PTrfase"/>
</dbReference>
<dbReference type="GO" id="GO:0016740">
    <property type="term" value="F:transferase activity"/>
    <property type="evidence" value="ECO:0007669"/>
    <property type="project" value="UniProtKB-KW"/>
</dbReference>